<comment type="subunit">
    <text evidence="7">Heterodimer of a small subunit (PriS) and a large subunit (PriL).</text>
</comment>
<dbReference type="RefSeq" id="WP_250593959.1">
    <property type="nucleotide sequence ID" value="NZ_JAKRVY010000001.1"/>
</dbReference>
<comment type="caution">
    <text evidence="9">The sequence shown here is derived from an EMBL/GenBank/DDBJ whole genome shotgun (WGS) entry which is preliminary data.</text>
</comment>
<feature type="binding site" evidence="7">
    <location>
        <position position="314"/>
    </location>
    <ligand>
        <name>[4Fe-4S] cluster</name>
        <dbReference type="ChEBI" id="CHEBI:49883"/>
    </ligand>
</feature>
<evidence type="ECO:0000256" key="4">
    <source>
        <dbReference type="ARBA" id="ARBA00022723"/>
    </source>
</evidence>
<dbReference type="InterPro" id="IPR023642">
    <property type="entry name" value="DNA_primase_lsu_PriL"/>
</dbReference>
<keyword evidence="1 7" id="KW-0004">4Fe-4S</keyword>
<dbReference type="Proteomes" id="UP001202674">
    <property type="component" value="Unassembled WGS sequence"/>
</dbReference>
<keyword evidence="2 7" id="KW-0639">Primosome</keyword>
<dbReference type="GO" id="GO:0051539">
    <property type="term" value="F:4 iron, 4 sulfur cluster binding"/>
    <property type="evidence" value="ECO:0007669"/>
    <property type="project" value="UniProtKB-UniRule"/>
</dbReference>
<dbReference type="InterPro" id="IPR007238">
    <property type="entry name" value="DNA_primase_lsu_euk/arc"/>
</dbReference>
<dbReference type="PANTHER" id="PTHR10537">
    <property type="entry name" value="DNA PRIMASE LARGE SUBUNIT"/>
    <property type="match status" value="1"/>
</dbReference>
<protein>
    <recommendedName>
        <fullName evidence="7">DNA primase large subunit PriL</fullName>
    </recommendedName>
</protein>
<keyword evidence="6 7" id="KW-0411">Iron-sulfur</keyword>
<keyword evidence="3 7" id="KW-0235">DNA replication</keyword>
<reference evidence="9 10" key="1">
    <citation type="journal article" date="2022" name="Syst. Appl. Microbiol.">
        <title>Natronocalculus amylovorans gen. nov., sp. nov., and Natranaeroarchaeum aerophilus sp. nov., dominant culturable amylolytic natronoarchaea from hypersaline soda lakes in southwestern Siberia.</title>
        <authorList>
            <person name="Sorokin D.Y."/>
            <person name="Elcheninov A.G."/>
            <person name="Khizhniak T.V."/>
            <person name="Koenen M."/>
            <person name="Bale N.J."/>
            <person name="Damste J.S.S."/>
            <person name="Kublanov I.V."/>
        </authorList>
    </citation>
    <scope>NUCLEOTIDE SEQUENCE [LARGE SCALE GENOMIC DNA]</scope>
    <source>
        <strain evidence="9 10">AArc-St1-1</strain>
    </source>
</reference>
<dbReference type="SUPFAM" id="SSF140914">
    <property type="entry name" value="PriB N-terminal domain-like"/>
    <property type="match status" value="1"/>
</dbReference>
<dbReference type="HAMAP" id="MF_00701">
    <property type="entry name" value="DNA_primase_lrg_arc"/>
    <property type="match status" value="1"/>
</dbReference>
<evidence type="ECO:0000256" key="7">
    <source>
        <dbReference type="HAMAP-Rule" id="MF_00701"/>
    </source>
</evidence>
<gene>
    <name evidence="7" type="primary">priL</name>
    <name evidence="9" type="ORF">AArcSt11_01640</name>
</gene>
<evidence type="ECO:0000313" key="10">
    <source>
        <dbReference type="Proteomes" id="UP001202674"/>
    </source>
</evidence>
<comment type="function">
    <text evidence="7">Regulatory subunit of DNA primase, an RNA polymerase that catalyzes the synthesis of short RNA molecules used as primers for DNA polymerase during DNA replication. Stabilizes and modulates the activity of the small subunit, increasing the rate of DNA synthesis, and conferring RNA synthesis capability. The DNA polymerase activity may enable DNA primase to also catalyze primer extension after primer synthesis. May also play a role in DNA repair.</text>
</comment>
<keyword evidence="4 7" id="KW-0479">Metal-binding</keyword>
<dbReference type="PANTHER" id="PTHR10537:SF3">
    <property type="entry name" value="DNA PRIMASE LARGE SUBUNIT"/>
    <property type="match status" value="1"/>
</dbReference>
<feature type="binding site" evidence="7">
    <location>
        <position position="321"/>
    </location>
    <ligand>
        <name>[4Fe-4S] cluster</name>
        <dbReference type="ChEBI" id="CHEBI:49883"/>
    </ligand>
</feature>
<evidence type="ECO:0000259" key="8">
    <source>
        <dbReference type="Pfam" id="PF04104"/>
    </source>
</evidence>
<dbReference type="GO" id="GO:0006269">
    <property type="term" value="P:DNA replication, synthesis of primer"/>
    <property type="evidence" value="ECO:0007669"/>
    <property type="project" value="UniProtKB-UniRule"/>
</dbReference>
<dbReference type="EMBL" id="JAKRVY010000001">
    <property type="protein sequence ID" value="MCL9812353.1"/>
    <property type="molecule type" value="Genomic_DNA"/>
</dbReference>
<evidence type="ECO:0000313" key="9">
    <source>
        <dbReference type="EMBL" id="MCL9812353.1"/>
    </source>
</evidence>
<dbReference type="GO" id="GO:0003899">
    <property type="term" value="F:DNA-directed RNA polymerase activity"/>
    <property type="evidence" value="ECO:0007669"/>
    <property type="project" value="InterPro"/>
</dbReference>
<dbReference type="Pfam" id="PF26466">
    <property type="entry name" value="DNA_primase_lrg_N"/>
    <property type="match status" value="1"/>
</dbReference>
<dbReference type="GO" id="GO:1990077">
    <property type="term" value="C:primosome complex"/>
    <property type="evidence" value="ECO:0007669"/>
    <property type="project" value="UniProtKB-KW"/>
</dbReference>
<dbReference type="GO" id="GO:0006270">
    <property type="term" value="P:DNA replication initiation"/>
    <property type="evidence" value="ECO:0007669"/>
    <property type="project" value="TreeGrafter"/>
</dbReference>
<sequence length="340" mass="37165">MKRLYARYPFLDDARKAVEAAEVDLVELVNRDGAAAVDRAVERVDAALREGTIGQPHRRTRVELLSYPIARVLVSLVDEHVLIRKYAHAEAAAARERFEADLSSDDQLKSTSDERLTVDRLLAEFNLAGDVRPASEGYRVAVGSYLRLSADLDGEDWRLVNRALSNGSVPVEAAELHDLLQQAIRDRITEGLPLSVPDPIAAGLDDAVDSLDESLADRQLSTDFDAVRPDLFPPCVQALLDRVETGDDLDHTGRFALTAFLTSVGMSPDEVAEISAGDDVNDETIQYQAAHLGANGTGEYPPPSCATMDAFGLCVDKDELCSEIDHPLTYYDERLDASAE</sequence>
<keyword evidence="10" id="KW-1185">Reference proteome</keyword>
<organism evidence="9 10">
    <name type="scientific">Natranaeroarchaeum aerophilus</name>
    <dbReference type="NCBI Taxonomy" id="2917711"/>
    <lineage>
        <taxon>Archaea</taxon>
        <taxon>Methanobacteriati</taxon>
        <taxon>Methanobacteriota</taxon>
        <taxon>Stenosarchaea group</taxon>
        <taxon>Halobacteria</taxon>
        <taxon>Halobacteriales</taxon>
        <taxon>Natronoarchaeaceae</taxon>
        <taxon>Natranaeroarchaeum</taxon>
    </lineage>
</organism>
<evidence type="ECO:0000256" key="1">
    <source>
        <dbReference type="ARBA" id="ARBA00022485"/>
    </source>
</evidence>
<keyword evidence="5 7" id="KW-0408">Iron</keyword>
<dbReference type="Pfam" id="PF04104">
    <property type="entry name" value="DNA_primase_lrg"/>
    <property type="match status" value="1"/>
</dbReference>
<feature type="binding site" evidence="7">
    <location>
        <position position="235"/>
    </location>
    <ligand>
        <name>[4Fe-4S] cluster</name>
        <dbReference type="ChEBI" id="CHEBI:49883"/>
    </ligand>
</feature>
<dbReference type="AlphaFoldDB" id="A0AAE3K3A0"/>
<dbReference type="GO" id="GO:0046872">
    <property type="term" value="F:metal ion binding"/>
    <property type="evidence" value="ECO:0007669"/>
    <property type="project" value="UniProtKB-KW"/>
</dbReference>
<comment type="similarity">
    <text evidence="7">Belongs to the eukaryotic-type primase large subunit family.</text>
</comment>
<name>A0AAE3K3A0_9EURY</name>
<evidence type="ECO:0000256" key="5">
    <source>
        <dbReference type="ARBA" id="ARBA00023004"/>
    </source>
</evidence>
<dbReference type="CDD" id="cd06560">
    <property type="entry name" value="PriL"/>
    <property type="match status" value="1"/>
</dbReference>
<accession>A0AAE3K3A0</accession>
<evidence type="ECO:0000256" key="6">
    <source>
        <dbReference type="ARBA" id="ARBA00023014"/>
    </source>
</evidence>
<feature type="domain" description="DNA primase large subunit C-terminal" evidence="8">
    <location>
        <begin position="226"/>
        <end position="323"/>
    </location>
</feature>
<evidence type="ECO:0000256" key="3">
    <source>
        <dbReference type="ARBA" id="ARBA00022705"/>
    </source>
</evidence>
<feature type="binding site" evidence="7">
    <location>
        <position position="305"/>
    </location>
    <ligand>
        <name>[4Fe-4S] cluster</name>
        <dbReference type="ChEBI" id="CHEBI:49883"/>
    </ligand>
</feature>
<proteinExistence type="inferred from homology"/>
<evidence type="ECO:0000256" key="2">
    <source>
        <dbReference type="ARBA" id="ARBA00022515"/>
    </source>
</evidence>
<comment type="cofactor">
    <cofactor evidence="7">
        <name>[4Fe-4S] cluster</name>
        <dbReference type="ChEBI" id="CHEBI:49883"/>
    </cofactor>
    <text evidence="7">Binds 1 [4Fe-4S] cluster.</text>
</comment>
<dbReference type="InterPro" id="IPR058560">
    <property type="entry name" value="DNA_primase_C"/>
</dbReference>